<evidence type="ECO:0000313" key="6">
    <source>
        <dbReference type="EMBL" id="KAH7328257.1"/>
    </source>
</evidence>
<dbReference type="Gene3D" id="3.30.710.10">
    <property type="entry name" value="Potassium Channel Kv1.1, Chain A"/>
    <property type="match status" value="1"/>
</dbReference>
<dbReference type="PROSITE" id="PS00633">
    <property type="entry name" value="BROMODOMAIN_1"/>
    <property type="match status" value="1"/>
</dbReference>
<dbReference type="PRINTS" id="PR00503">
    <property type="entry name" value="BROMODOMAIN"/>
</dbReference>
<organism evidence="6 7">
    <name type="scientific">Stachybotrys elegans</name>
    <dbReference type="NCBI Taxonomy" id="80388"/>
    <lineage>
        <taxon>Eukaryota</taxon>
        <taxon>Fungi</taxon>
        <taxon>Dikarya</taxon>
        <taxon>Ascomycota</taxon>
        <taxon>Pezizomycotina</taxon>
        <taxon>Sordariomycetes</taxon>
        <taxon>Hypocreomycetidae</taxon>
        <taxon>Hypocreales</taxon>
        <taxon>Stachybotryaceae</taxon>
        <taxon>Stachybotrys</taxon>
    </lineage>
</organism>
<dbReference type="OrthoDB" id="21449at2759"/>
<feature type="domain" description="BTB" evidence="5">
    <location>
        <begin position="38"/>
        <end position="106"/>
    </location>
</feature>
<dbReference type="EMBL" id="JAGPNK010000001">
    <property type="protein sequence ID" value="KAH7328257.1"/>
    <property type="molecule type" value="Genomic_DNA"/>
</dbReference>
<evidence type="ECO:0000256" key="2">
    <source>
        <dbReference type="PROSITE-ProRule" id="PRU00035"/>
    </source>
</evidence>
<feature type="region of interest" description="Disordered" evidence="3">
    <location>
        <begin position="1"/>
        <end position="24"/>
    </location>
</feature>
<name>A0A8K0WW34_9HYPO</name>
<feature type="compositionally biased region" description="Polar residues" evidence="3">
    <location>
        <begin position="10"/>
        <end position="20"/>
    </location>
</feature>
<dbReference type="GO" id="GO:0000785">
    <property type="term" value="C:chromatin"/>
    <property type="evidence" value="ECO:0007669"/>
    <property type="project" value="TreeGrafter"/>
</dbReference>
<protein>
    <submittedName>
        <fullName evidence="6">Ankyrin repeat-containing protein</fullName>
    </submittedName>
</protein>
<dbReference type="SMART" id="SM00297">
    <property type="entry name" value="BROMO"/>
    <property type="match status" value="1"/>
</dbReference>
<proteinExistence type="predicted"/>
<keyword evidence="7" id="KW-1185">Reference proteome</keyword>
<feature type="compositionally biased region" description="Basic and acidic residues" evidence="3">
    <location>
        <begin position="234"/>
        <end position="246"/>
    </location>
</feature>
<dbReference type="InterPro" id="IPR000210">
    <property type="entry name" value="BTB/POZ_dom"/>
</dbReference>
<dbReference type="Gene3D" id="1.20.920.10">
    <property type="entry name" value="Bromodomain-like"/>
    <property type="match status" value="1"/>
</dbReference>
<keyword evidence="1 2" id="KW-0103">Bromodomain</keyword>
<dbReference type="InterPro" id="IPR018359">
    <property type="entry name" value="Bromodomain_CS"/>
</dbReference>
<dbReference type="AlphaFoldDB" id="A0A8K0WW34"/>
<dbReference type="PROSITE" id="PS50097">
    <property type="entry name" value="BTB"/>
    <property type="match status" value="1"/>
</dbReference>
<evidence type="ECO:0000256" key="1">
    <source>
        <dbReference type="ARBA" id="ARBA00023117"/>
    </source>
</evidence>
<dbReference type="Pfam" id="PF00439">
    <property type="entry name" value="Bromodomain"/>
    <property type="match status" value="1"/>
</dbReference>
<evidence type="ECO:0000313" key="7">
    <source>
        <dbReference type="Proteomes" id="UP000813444"/>
    </source>
</evidence>
<dbReference type="Proteomes" id="UP000813444">
    <property type="component" value="Unassembled WGS sequence"/>
</dbReference>
<gene>
    <name evidence="6" type="ORF">B0I35DRAFT_472990</name>
</gene>
<dbReference type="GO" id="GO:0006338">
    <property type="term" value="P:chromatin remodeling"/>
    <property type="evidence" value="ECO:0007669"/>
    <property type="project" value="TreeGrafter"/>
</dbReference>
<evidence type="ECO:0000256" key="3">
    <source>
        <dbReference type="SAM" id="MobiDB-lite"/>
    </source>
</evidence>
<dbReference type="Pfam" id="PF00651">
    <property type="entry name" value="BTB"/>
    <property type="match status" value="1"/>
</dbReference>
<dbReference type="InterPro" id="IPR001487">
    <property type="entry name" value="Bromodomain"/>
</dbReference>
<dbReference type="SUPFAM" id="SSF47370">
    <property type="entry name" value="Bromodomain"/>
    <property type="match status" value="1"/>
</dbReference>
<feature type="domain" description="Bromo" evidence="4">
    <location>
        <begin position="328"/>
        <end position="393"/>
    </location>
</feature>
<comment type="caution">
    <text evidence="6">The sequence shown here is derived from an EMBL/GenBank/DDBJ whole genome shotgun (WGS) entry which is preliminary data.</text>
</comment>
<dbReference type="GO" id="GO:0005634">
    <property type="term" value="C:nucleus"/>
    <property type="evidence" value="ECO:0007669"/>
    <property type="project" value="TreeGrafter"/>
</dbReference>
<feature type="region of interest" description="Disordered" evidence="3">
    <location>
        <begin position="218"/>
        <end position="253"/>
    </location>
</feature>
<dbReference type="GO" id="GO:0006355">
    <property type="term" value="P:regulation of DNA-templated transcription"/>
    <property type="evidence" value="ECO:0007669"/>
    <property type="project" value="TreeGrafter"/>
</dbReference>
<dbReference type="CDD" id="cd18186">
    <property type="entry name" value="BTB_POZ_ZBTB_KLHL-like"/>
    <property type="match status" value="1"/>
</dbReference>
<dbReference type="SUPFAM" id="SSF54695">
    <property type="entry name" value="POZ domain"/>
    <property type="match status" value="1"/>
</dbReference>
<evidence type="ECO:0000259" key="5">
    <source>
        <dbReference type="PROSITE" id="PS50097"/>
    </source>
</evidence>
<accession>A0A8K0WW34</accession>
<dbReference type="PROSITE" id="PS50014">
    <property type="entry name" value="BROMODOMAIN_2"/>
    <property type="match status" value="1"/>
</dbReference>
<dbReference type="InterPro" id="IPR036427">
    <property type="entry name" value="Bromodomain-like_sf"/>
</dbReference>
<dbReference type="PANTHER" id="PTHR22880:SF225">
    <property type="entry name" value="BROMODOMAIN-CONTAINING PROTEIN BET-1-RELATED"/>
    <property type="match status" value="1"/>
</dbReference>
<evidence type="ECO:0000259" key="4">
    <source>
        <dbReference type="PROSITE" id="PS50014"/>
    </source>
</evidence>
<reference evidence="6" key="1">
    <citation type="journal article" date="2021" name="Nat. Commun.">
        <title>Genetic determinants of endophytism in the Arabidopsis root mycobiome.</title>
        <authorList>
            <person name="Mesny F."/>
            <person name="Miyauchi S."/>
            <person name="Thiergart T."/>
            <person name="Pickel B."/>
            <person name="Atanasova L."/>
            <person name="Karlsson M."/>
            <person name="Huettel B."/>
            <person name="Barry K.W."/>
            <person name="Haridas S."/>
            <person name="Chen C."/>
            <person name="Bauer D."/>
            <person name="Andreopoulos W."/>
            <person name="Pangilinan J."/>
            <person name="LaButti K."/>
            <person name="Riley R."/>
            <person name="Lipzen A."/>
            <person name="Clum A."/>
            <person name="Drula E."/>
            <person name="Henrissat B."/>
            <person name="Kohler A."/>
            <person name="Grigoriev I.V."/>
            <person name="Martin F.M."/>
            <person name="Hacquard S."/>
        </authorList>
    </citation>
    <scope>NUCLEOTIDE SEQUENCE</scope>
    <source>
        <strain evidence="6">MPI-CAGE-CH-0235</strain>
    </source>
</reference>
<dbReference type="PANTHER" id="PTHR22880">
    <property type="entry name" value="FALZ-RELATED BROMODOMAIN-CONTAINING PROTEINS"/>
    <property type="match status" value="1"/>
</dbReference>
<sequence>MSNEGGAKTENPTNGASDTLSKPGKPKFSWLQPHPIFAIILVGPEEEPFGIQKDFLCSRSDHFRKYFAEREHDEKVEHIIRLPETTAEVFGLAQNFLYTGVIMNSPDEVPSYESLVGLWKLGYNLGVDGLCAKTLDTMMECRELTQRIPATPLLIQVWKDTPEGSSIRVLLLSWAAEYMRSSDARTEFAKSLPQEVLSELVVAMSSFDSVPVVQAPVNSEPATAESQAPRKSVHYLEDRSDEEASKTAKKSRHSLTSASVAEVAAISDKVALHRKASRTSLPKMAKRRSSAAYLDPSAITTAQRLDFCADLLQRMLSGPGFWTRLVGPFKEPVEPAEDGVPDYLDKVKRPMDLSTIKAKMDRKGYTDDEEFLKDVRQIFQNCFTYWKKGDPMWLAGEKLQKTFEEKYSHMNKWIAKMAGEEAE</sequence>
<dbReference type="InterPro" id="IPR050935">
    <property type="entry name" value="Bromo_chromatin_reader"/>
</dbReference>
<dbReference type="InterPro" id="IPR011333">
    <property type="entry name" value="SKP1/BTB/POZ_sf"/>
</dbReference>